<accession>A0A9X4AGM2</accession>
<dbReference type="RefSeq" id="WP_259871072.1">
    <property type="nucleotide sequence ID" value="NZ_JAMQJZ010000001.1"/>
</dbReference>
<sequence>MEVYYFSSDHVYEEGQWTAKDIFVYDKKFTTTLNSKERAKEMDVRSFWIGPGKVYLDLAEPVYDQSIIENTITKYVHRGCSLLICQLPLNTNHRFIEKFQAFKEKLASVSPIDFMIAPRIPASRLSTEQIKFFGREKVPFILIDEPDEKSLKKVKWSWIQQTQSFSKTPIKYMSDQYKKNFKVWDKVCKKYSIETFYDELTIEPLSKEILRLTGISPHKGEFLHQGCADYNLFDLSSIPSIEDRSNFRYHKAIPVIVVSNGVVIKTSNVVQADAAKGEYTTVTIPKHFL</sequence>
<proteinExistence type="predicted"/>
<gene>
    <name evidence="1" type="ORF">NC661_00300</name>
</gene>
<name>A0A9X4AGM2_9BACI</name>
<protein>
    <submittedName>
        <fullName evidence="1">Uncharacterized protein</fullName>
    </submittedName>
</protein>
<organism evidence="1 2">
    <name type="scientific">Aquibacillus koreensis</name>
    <dbReference type="NCBI Taxonomy" id="279446"/>
    <lineage>
        <taxon>Bacteria</taxon>
        <taxon>Bacillati</taxon>
        <taxon>Bacillota</taxon>
        <taxon>Bacilli</taxon>
        <taxon>Bacillales</taxon>
        <taxon>Bacillaceae</taxon>
        <taxon>Aquibacillus</taxon>
    </lineage>
</organism>
<dbReference type="EMBL" id="JAMQJZ010000001">
    <property type="protein sequence ID" value="MDC3418824.1"/>
    <property type="molecule type" value="Genomic_DNA"/>
</dbReference>
<keyword evidence="2" id="KW-1185">Reference proteome</keyword>
<dbReference type="AlphaFoldDB" id="A0A9X4AGM2"/>
<reference evidence="1" key="1">
    <citation type="submission" date="2022-06" db="EMBL/GenBank/DDBJ databases">
        <title>Aquibacillus sp. a new bacterium isolated from soil saline samples.</title>
        <authorList>
            <person name="Galisteo C."/>
            <person name="De La Haba R."/>
            <person name="Sanchez-Porro C."/>
            <person name="Ventosa A."/>
        </authorList>
    </citation>
    <scope>NUCLEOTIDE SEQUENCE</scope>
    <source>
        <strain evidence="1">JCM 12387</strain>
    </source>
</reference>
<evidence type="ECO:0000313" key="1">
    <source>
        <dbReference type="EMBL" id="MDC3418824.1"/>
    </source>
</evidence>
<evidence type="ECO:0000313" key="2">
    <source>
        <dbReference type="Proteomes" id="UP001145072"/>
    </source>
</evidence>
<comment type="caution">
    <text evidence="1">The sequence shown here is derived from an EMBL/GenBank/DDBJ whole genome shotgun (WGS) entry which is preliminary data.</text>
</comment>
<dbReference type="Proteomes" id="UP001145072">
    <property type="component" value="Unassembled WGS sequence"/>
</dbReference>